<evidence type="ECO:0000313" key="1">
    <source>
        <dbReference type="EMBL" id="THU81055.1"/>
    </source>
</evidence>
<dbReference type="Proteomes" id="UP000297245">
    <property type="component" value="Unassembled WGS sequence"/>
</dbReference>
<evidence type="ECO:0000313" key="2">
    <source>
        <dbReference type="Proteomes" id="UP000297245"/>
    </source>
</evidence>
<protein>
    <submittedName>
        <fullName evidence="1">Uncharacterized protein</fullName>
    </submittedName>
</protein>
<keyword evidence="2" id="KW-1185">Reference proteome</keyword>
<dbReference type="AlphaFoldDB" id="A0A4V4HBX5"/>
<proteinExistence type="predicted"/>
<dbReference type="EMBL" id="ML179845">
    <property type="protein sequence ID" value="THU81055.1"/>
    <property type="molecule type" value="Genomic_DNA"/>
</dbReference>
<accession>A0A4V4HBX5</accession>
<reference evidence="1 2" key="1">
    <citation type="journal article" date="2019" name="Nat. Ecol. Evol.">
        <title>Megaphylogeny resolves global patterns of mushroom evolution.</title>
        <authorList>
            <person name="Varga T."/>
            <person name="Krizsan K."/>
            <person name="Foldi C."/>
            <person name="Dima B."/>
            <person name="Sanchez-Garcia M."/>
            <person name="Sanchez-Ramirez S."/>
            <person name="Szollosi G.J."/>
            <person name="Szarkandi J.G."/>
            <person name="Papp V."/>
            <person name="Albert L."/>
            <person name="Andreopoulos W."/>
            <person name="Angelini C."/>
            <person name="Antonin V."/>
            <person name="Barry K.W."/>
            <person name="Bougher N.L."/>
            <person name="Buchanan P."/>
            <person name="Buyck B."/>
            <person name="Bense V."/>
            <person name="Catcheside P."/>
            <person name="Chovatia M."/>
            <person name="Cooper J."/>
            <person name="Damon W."/>
            <person name="Desjardin D."/>
            <person name="Finy P."/>
            <person name="Geml J."/>
            <person name="Haridas S."/>
            <person name="Hughes K."/>
            <person name="Justo A."/>
            <person name="Karasinski D."/>
            <person name="Kautmanova I."/>
            <person name="Kiss B."/>
            <person name="Kocsube S."/>
            <person name="Kotiranta H."/>
            <person name="LaButti K.M."/>
            <person name="Lechner B.E."/>
            <person name="Liimatainen K."/>
            <person name="Lipzen A."/>
            <person name="Lukacs Z."/>
            <person name="Mihaltcheva S."/>
            <person name="Morgado L.N."/>
            <person name="Niskanen T."/>
            <person name="Noordeloos M.E."/>
            <person name="Ohm R.A."/>
            <person name="Ortiz-Santana B."/>
            <person name="Ovrebo C."/>
            <person name="Racz N."/>
            <person name="Riley R."/>
            <person name="Savchenko A."/>
            <person name="Shiryaev A."/>
            <person name="Soop K."/>
            <person name="Spirin V."/>
            <person name="Szebenyi C."/>
            <person name="Tomsovsky M."/>
            <person name="Tulloss R.E."/>
            <person name="Uehling J."/>
            <person name="Grigoriev I.V."/>
            <person name="Vagvolgyi C."/>
            <person name="Papp T."/>
            <person name="Martin F.M."/>
            <person name="Miettinen O."/>
            <person name="Hibbett D.S."/>
            <person name="Nagy L.G."/>
        </authorList>
    </citation>
    <scope>NUCLEOTIDE SEQUENCE [LARGE SCALE GENOMIC DNA]</scope>
    <source>
        <strain evidence="1 2">CBS 962.96</strain>
    </source>
</reference>
<sequence>MRSGYGIGARTRPVYGVGNPKTSSSRTMVSGDPFIVNLMVTNAGWSESRCGVSCARHLYRR</sequence>
<organism evidence="1 2">
    <name type="scientific">Dendrothele bispora (strain CBS 962.96)</name>
    <dbReference type="NCBI Taxonomy" id="1314807"/>
    <lineage>
        <taxon>Eukaryota</taxon>
        <taxon>Fungi</taxon>
        <taxon>Dikarya</taxon>
        <taxon>Basidiomycota</taxon>
        <taxon>Agaricomycotina</taxon>
        <taxon>Agaricomycetes</taxon>
        <taxon>Agaricomycetidae</taxon>
        <taxon>Agaricales</taxon>
        <taxon>Agaricales incertae sedis</taxon>
        <taxon>Dendrothele</taxon>
    </lineage>
</organism>
<name>A0A4V4HBX5_DENBC</name>
<gene>
    <name evidence="1" type="ORF">K435DRAFT_785171</name>
</gene>